<gene>
    <name evidence="1" type="ORF">L1987_06922</name>
</gene>
<reference evidence="2" key="1">
    <citation type="journal article" date="2022" name="Mol. Ecol. Resour.">
        <title>The genomes of chicory, endive, great burdock and yacon provide insights into Asteraceae palaeo-polyploidization history and plant inulin production.</title>
        <authorList>
            <person name="Fan W."/>
            <person name="Wang S."/>
            <person name="Wang H."/>
            <person name="Wang A."/>
            <person name="Jiang F."/>
            <person name="Liu H."/>
            <person name="Zhao H."/>
            <person name="Xu D."/>
            <person name="Zhang Y."/>
        </authorList>
    </citation>
    <scope>NUCLEOTIDE SEQUENCE [LARGE SCALE GENOMIC DNA]</scope>
    <source>
        <strain evidence="2">cv. Yunnan</strain>
    </source>
</reference>
<name>A0ACB9JZF2_9ASTR</name>
<accession>A0ACB9JZF2</accession>
<sequence>MVYLFEHGYKWDEIFKMTDNMIENYVKEIKSKMSSKEIEKYRLVFYLKANNYKSKRLKNMKTEKLQALVDKMKKEKVKSSVKIAQPEILMDEKLRKMEEINREIEKKRKYDVSSSGYNTQEIYSTTHAEGSKKVSAKERSSWFKSKPESSKRIVENFDIGIENFSTETLKEKVVSWRYDSSRDLYVIFRTRGKKQYFKNGSDIFKLPIGDLNALSRIKMNNTIPKGYDFENYLRRIERDRFKGIKNPNVSKRSLKRFSYVENANTREGVREQAPRAILPQYNERCVNNTMSLQPFTIAFVDPEFGDLVIERGNLEPIRLYEIAQLRCLVNEDIFALDSMNVSCKQNNEYEANYYLMVIKKLANFRRGLPKDGEA</sequence>
<comment type="caution">
    <text evidence="1">The sequence shown here is derived from an EMBL/GenBank/DDBJ whole genome shotgun (WGS) entry which is preliminary data.</text>
</comment>
<organism evidence="1 2">
    <name type="scientific">Smallanthus sonchifolius</name>
    <dbReference type="NCBI Taxonomy" id="185202"/>
    <lineage>
        <taxon>Eukaryota</taxon>
        <taxon>Viridiplantae</taxon>
        <taxon>Streptophyta</taxon>
        <taxon>Embryophyta</taxon>
        <taxon>Tracheophyta</taxon>
        <taxon>Spermatophyta</taxon>
        <taxon>Magnoliopsida</taxon>
        <taxon>eudicotyledons</taxon>
        <taxon>Gunneridae</taxon>
        <taxon>Pentapetalae</taxon>
        <taxon>asterids</taxon>
        <taxon>campanulids</taxon>
        <taxon>Asterales</taxon>
        <taxon>Asteraceae</taxon>
        <taxon>Asteroideae</taxon>
        <taxon>Heliantheae alliance</taxon>
        <taxon>Millerieae</taxon>
        <taxon>Smallanthus</taxon>
    </lineage>
</organism>
<keyword evidence="2" id="KW-1185">Reference proteome</keyword>
<protein>
    <submittedName>
        <fullName evidence="1">Uncharacterized protein</fullName>
    </submittedName>
</protein>
<proteinExistence type="predicted"/>
<dbReference type="EMBL" id="CM042019">
    <property type="protein sequence ID" value="KAI3825435.1"/>
    <property type="molecule type" value="Genomic_DNA"/>
</dbReference>
<dbReference type="Proteomes" id="UP001056120">
    <property type="component" value="Linkage Group LG02"/>
</dbReference>
<reference evidence="1 2" key="2">
    <citation type="journal article" date="2022" name="Mol. Ecol. Resour.">
        <title>The genomes of chicory, endive, great burdock and yacon provide insights into Asteraceae paleo-polyploidization history and plant inulin production.</title>
        <authorList>
            <person name="Fan W."/>
            <person name="Wang S."/>
            <person name="Wang H."/>
            <person name="Wang A."/>
            <person name="Jiang F."/>
            <person name="Liu H."/>
            <person name="Zhao H."/>
            <person name="Xu D."/>
            <person name="Zhang Y."/>
        </authorList>
    </citation>
    <scope>NUCLEOTIDE SEQUENCE [LARGE SCALE GENOMIC DNA]</scope>
    <source>
        <strain evidence="2">cv. Yunnan</strain>
        <tissue evidence="1">Leaves</tissue>
    </source>
</reference>
<evidence type="ECO:0000313" key="1">
    <source>
        <dbReference type="EMBL" id="KAI3825435.1"/>
    </source>
</evidence>
<evidence type="ECO:0000313" key="2">
    <source>
        <dbReference type="Proteomes" id="UP001056120"/>
    </source>
</evidence>